<dbReference type="AlphaFoldDB" id="A0A9N8MGG0"/>
<evidence type="ECO:0000313" key="3">
    <source>
        <dbReference type="EMBL" id="CAD7805311.1"/>
    </source>
</evidence>
<dbReference type="EMBL" id="CAJIMS010000001">
    <property type="protein sequence ID" value="CAD7805311.1"/>
    <property type="molecule type" value="Genomic_DNA"/>
</dbReference>
<sequence length="1178" mass="130360">MKKILIPISMLFVAGLYHAQATNTENYVQTRVYLEPVTASSSTAKQAQTVQYFDGLGRPKQVVNVKASPLGKDVVSHIEYDGFGRQVKDFLPIPQSGTLNGAIVPNPLANATQPTIYGSEKIYSEKILENSPLDRVFEQKQVGNAWSNKPVKFEYDANSVADAVKKYTTTTTWVSGATNSVLTQTANYGLAQLYKNTVIDEDGNKTIEFKNGEGQTVLVRKMLDGTNSADTYYVYNEYNQLAFVIPPLAVASNNVNITTLNNLCYQYKYDGRNRLVEKKLPGKGWEYMVYDKQDRLVATQDANLASNGQWLFTKYDKFGRVIYTGLAELGSRNSAQTNLDNLSGTAAPNNEAKSTSSFNHSGMDIYYSNSAFPTNIIKILSVNYYDTYPTGSPAIPTQVLGQNVLPQDAQNSNISTKSLPVASYVKNIEDDNWTKNYTWYDTKGRAIGSHSINHLGGFTKTESELDFAGVVKKTNTYHSRSSQSTEVTVKENFTYDPQNRLVTHTHQVNGNPVEILAENTYNELGQLIYKNIGGGLQSAEYDYNIRGWMTGINKNNLSPNGMGSKLFAYDIRYENPTESGISHTKFNGNISEVNWMVSSNQTHKRYVYNYDKLNRLTAAIFLNPNSTTPLNHMNDEIVDYDLNGNITYLMRNAAPFAGTTPDMIDDLIYTYNGNQLLQIQDDSNNPTGYEGGGGWIDYDANGNMLNMPDKQINQIGYNFLNLPNALKIEDSKKKLFHLYRADGSKLKKIFNYLKDDGNNFTTVTEYLDGFQYLTTMGTKPNDIDPMEFAYEQEAFLEQILEEKPTTALQFFPTAEGFYDYENNQYIYQYKDHLGNARVSYKKGVNGLAEITDQNDYYPFGMNIPREEKAIFGVASLYNYKYNGKELQETGMYDFGARFYMPDIGRWGVVDPAAELGRRWSPYTYAFDNPVMFIDPDGMWPWPTWSQVKSFGRGAWNTTVGMVKGLATSNGISGVMQGGREFKKVYNAYQTGGAKAAVKQYGKSLYETSGAKAIVQTAKGVAKGDAESIGSATVMVAAAVITRKAAGGKAGKAAPAAEAETTTLHRGVNSTSPAYSQAVEGTATPRGGNATPLEHNTVTTESNYTSWTTNASVAENFALRTSGEGVVLTADIPNSQLVQSPNLKSVNLVQSPGTIVSESETLVKGPVTGADVKKVNLER</sequence>
<dbReference type="RefSeq" id="WP_162087761.1">
    <property type="nucleotide sequence ID" value="NZ_CAJIMS010000001.1"/>
</dbReference>
<feature type="signal peptide" evidence="1">
    <location>
        <begin position="1"/>
        <end position="19"/>
    </location>
</feature>
<evidence type="ECO:0000313" key="4">
    <source>
        <dbReference type="Proteomes" id="UP000662618"/>
    </source>
</evidence>
<evidence type="ECO:0000259" key="2">
    <source>
        <dbReference type="Pfam" id="PF20041"/>
    </source>
</evidence>
<dbReference type="InterPro" id="IPR022385">
    <property type="entry name" value="Rhs_assc_core"/>
</dbReference>
<dbReference type="PANTHER" id="PTHR32305:SF15">
    <property type="entry name" value="PROTEIN RHSA-RELATED"/>
    <property type="match status" value="1"/>
</dbReference>
<accession>A0A9N8MGG0</accession>
<feature type="chain" id="PRO_5040464257" description="DUF6443 domain-containing protein" evidence="1">
    <location>
        <begin position="20"/>
        <end position="1178"/>
    </location>
</feature>
<dbReference type="PANTHER" id="PTHR32305">
    <property type="match status" value="1"/>
</dbReference>
<evidence type="ECO:0000256" key="1">
    <source>
        <dbReference type="SAM" id="SignalP"/>
    </source>
</evidence>
<keyword evidence="1" id="KW-0732">Signal</keyword>
<dbReference type="InterPro" id="IPR050708">
    <property type="entry name" value="T6SS_VgrG/RHS"/>
</dbReference>
<reference evidence="3" key="1">
    <citation type="submission" date="2020-12" db="EMBL/GenBank/DDBJ databases">
        <authorList>
            <person name="Rodrigo-Torres L."/>
            <person name="Arahal R. D."/>
            <person name="Lucena T."/>
        </authorList>
    </citation>
    <scope>NUCLEOTIDE SEQUENCE</scope>
    <source>
        <strain evidence="3">CECT 9390</strain>
    </source>
</reference>
<gene>
    <name evidence="3" type="ORF">CHRY9390_01348</name>
</gene>
<dbReference type="InterPro" id="IPR045619">
    <property type="entry name" value="DUF6443"/>
</dbReference>
<dbReference type="Gene3D" id="2.180.10.10">
    <property type="entry name" value="RHS repeat-associated core"/>
    <property type="match status" value="1"/>
</dbReference>
<name>A0A9N8MGG0_9FLAO</name>
<dbReference type="NCBIfam" id="TIGR03696">
    <property type="entry name" value="Rhs_assc_core"/>
    <property type="match status" value="1"/>
</dbReference>
<comment type="caution">
    <text evidence="3">The sequence shown here is derived from an EMBL/GenBank/DDBJ whole genome shotgun (WGS) entry which is preliminary data.</text>
</comment>
<organism evidence="3 4">
    <name type="scientific">Chryseobacterium aquaeductus</name>
    <dbReference type="NCBI Taxonomy" id="2675056"/>
    <lineage>
        <taxon>Bacteria</taxon>
        <taxon>Pseudomonadati</taxon>
        <taxon>Bacteroidota</taxon>
        <taxon>Flavobacteriia</taxon>
        <taxon>Flavobacteriales</taxon>
        <taxon>Weeksellaceae</taxon>
        <taxon>Chryseobacterium group</taxon>
        <taxon>Chryseobacterium</taxon>
    </lineage>
</organism>
<proteinExistence type="predicted"/>
<feature type="domain" description="DUF6443" evidence="2">
    <location>
        <begin position="30"/>
        <end position="155"/>
    </location>
</feature>
<keyword evidence="4" id="KW-1185">Reference proteome</keyword>
<dbReference type="Pfam" id="PF20041">
    <property type="entry name" value="DUF6443"/>
    <property type="match status" value="1"/>
</dbReference>
<protein>
    <recommendedName>
        <fullName evidence="2">DUF6443 domain-containing protein</fullName>
    </recommendedName>
</protein>
<dbReference type="Proteomes" id="UP000662618">
    <property type="component" value="Unassembled WGS sequence"/>
</dbReference>